<sequence length="342" mass="36321">MKVFLVLLALLFCGLGAQGIPRNGRAIACPDSFLITPCVCTLNGQQVDMTCAGLTSLKSLTDIFARTFPTNVLHSIVIQSSTLGPLPNDVFNGKSFEIISFLNNRLTSFDNTGILSSSSSTLRSLTVRQDTDDWTFNFANLQGYNLLTSLELSGYSMVLSGTLSSSSLTSVTLRSDFLAALPPLGTLPALTLLNLDGSVIASLAGNSFSSLASLSQLYLGHNKIESLSSGLMSLAASITQVDLSSNLIDTVQPNWITGVSSATSVQLVNNYISVLDQASFEGVIQSLMPSGKLLLDGNPLVCGCEVAWVVTNSAYLTVANDARCVNGTRLTNLDPNYYLQNC</sequence>
<dbReference type="Gene3D" id="3.80.10.10">
    <property type="entry name" value="Ribonuclease Inhibitor"/>
    <property type="match status" value="1"/>
</dbReference>
<keyword evidence="2 4" id="KW-0732">Signal</keyword>
<name>A0A164LXV8_9CRUS</name>
<evidence type="ECO:0000256" key="4">
    <source>
        <dbReference type="SAM" id="SignalP"/>
    </source>
</evidence>
<reference evidence="5 6" key="1">
    <citation type="submission" date="2016-03" db="EMBL/GenBank/DDBJ databases">
        <title>EvidentialGene: Evidence-directed Construction of Genes on Genomes.</title>
        <authorList>
            <person name="Gilbert D.G."/>
            <person name="Choi J.-H."/>
            <person name="Mockaitis K."/>
            <person name="Colbourne J."/>
            <person name="Pfrender M."/>
        </authorList>
    </citation>
    <scope>NUCLEOTIDE SEQUENCE [LARGE SCALE GENOMIC DNA]</scope>
    <source>
        <strain evidence="5 6">Xinb3</strain>
        <tissue evidence="5">Complete organism</tissue>
    </source>
</reference>
<evidence type="ECO:0000313" key="6">
    <source>
        <dbReference type="Proteomes" id="UP000076858"/>
    </source>
</evidence>
<dbReference type="EMBL" id="LRGB01003123">
    <property type="protein sequence ID" value="KZS04538.1"/>
    <property type="molecule type" value="Genomic_DNA"/>
</dbReference>
<dbReference type="PROSITE" id="PS51450">
    <property type="entry name" value="LRR"/>
    <property type="match status" value="1"/>
</dbReference>
<accession>A0A164LXV8</accession>
<dbReference type="AlphaFoldDB" id="A0A164LXV8"/>
<comment type="caution">
    <text evidence="5">The sequence shown here is derived from an EMBL/GenBank/DDBJ whole genome shotgun (WGS) entry which is preliminary data.</text>
</comment>
<organism evidence="5 6">
    <name type="scientific">Daphnia magna</name>
    <dbReference type="NCBI Taxonomy" id="35525"/>
    <lineage>
        <taxon>Eukaryota</taxon>
        <taxon>Metazoa</taxon>
        <taxon>Ecdysozoa</taxon>
        <taxon>Arthropoda</taxon>
        <taxon>Crustacea</taxon>
        <taxon>Branchiopoda</taxon>
        <taxon>Diplostraca</taxon>
        <taxon>Cladocera</taxon>
        <taxon>Anomopoda</taxon>
        <taxon>Daphniidae</taxon>
        <taxon>Daphnia</taxon>
    </lineage>
</organism>
<dbReference type="GO" id="GO:0016020">
    <property type="term" value="C:membrane"/>
    <property type="evidence" value="ECO:0007669"/>
    <property type="project" value="TreeGrafter"/>
</dbReference>
<keyword evidence="3" id="KW-0677">Repeat</keyword>
<gene>
    <name evidence="5" type="ORF">APZ42_032876</name>
</gene>
<feature type="chain" id="PRO_5007851662" description="Membrane glycoprotein lig-1" evidence="4">
    <location>
        <begin position="20"/>
        <end position="342"/>
    </location>
</feature>
<dbReference type="InterPro" id="IPR003591">
    <property type="entry name" value="Leu-rich_rpt_typical-subtyp"/>
</dbReference>
<dbReference type="InterPro" id="IPR001611">
    <property type="entry name" value="Leu-rich_rpt"/>
</dbReference>
<dbReference type="PANTHER" id="PTHR24364:SF18">
    <property type="entry name" value="LP06937P"/>
    <property type="match status" value="1"/>
</dbReference>
<dbReference type="SMART" id="SM00369">
    <property type="entry name" value="LRR_TYP"/>
    <property type="match status" value="2"/>
</dbReference>
<evidence type="ECO:0008006" key="7">
    <source>
        <dbReference type="Google" id="ProtNLM"/>
    </source>
</evidence>
<dbReference type="PANTHER" id="PTHR24364">
    <property type="entry name" value="LP06937P"/>
    <property type="match status" value="1"/>
</dbReference>
<dbReference type="Proteomes" id="UP000076858">
    <property type="component" value="Unassembled WGS sequence"/>
</dbReference>
<evidence type="ECO:0000313" key="5">
    <source>
        <dbReference type="EMBL" id="KZS04538.1"/>
    </source>
</evidence>
<feature type="signal peptide" evidence="4">
    <location>
        <begin position="1"/>
        <end position="19"/>
    </location>
</feature>
<dbReference type="OrthoDB" id="676979at2759"/>
<keyword evidence="6" id="KW-1185">Reference proteome</keyword>
<dbReference type="STRING" id="35525.A0A164LXV8"/>
<evidence type="ECO:0000256" key="2">
    <source>
        <dbReference type="ARBA" id="ARBA00022729"/>
    </source>
</evidence>
<dbReference type="Pfam" id="PF13855">
    <property type="entry name" value="LRR_8"/>
    <property type="match status" value="1"/>
</dbReference>
<dbReference type="InterPro" id="IPR032675">
    <property type="entry name" value="LRR_dom_sf"/>
</dbReference>
<evidence type="ECO:0000256" key="3">
    <source>
        <dbReference type="ARBA" id="ARBA00022737"/>
    </source>
</evidence>
<proteinExistence type="predicted"/>
<dbReference type="InterPro" id="IPR052286">
    <property type="entry name" value="Wnt_signaling_inhibitor"/>
</dbReference>
<evidence type="ECO:0000256" key="1">
    <source>
        <dbReference type="ARBA" id="ARBA00022614"/>
    </source>
</evidence>
<keyword evidence="1" id="KW-0433">Leucine-rich repeat</keyword>
<dbReference type="SUPFAM" id="SSF52058">
    <property type="entry name" value="L domain-like"/>
    <property type="match status" value="1"/>
</dbReference>
<protein>
    <recommendedName>
        <fullName evidence="7">Membrane glycoprotein lig-1</fullName>
    </recommendedName>
</protein>